<reference evidence="10 11" key="1">
    <citation type="journal article" date="2017" name="Mol. Biol. Evol.">
        <title>The 4-celled Tetrabaena socialis nuclear genome reveals the essential components for genetic control of cell number at the origin of multicellularity in the volvocine lineage.</title>
        <authorList>
            <person name="Featherston J."/>
            <person name="Arakaki Y."/>
            <person name="Hanschen E.R."/>
            <person name="Ferris P.J."/>
            <person name="Michod R.E."/>
            <person name="Olson B.J.S.C."/>
            <person name="Nozaki H."/>
            <person name="Durand P.M."/>
        </authorList>
    </citation>
    <scope>NUCLEOTIDE SEQUENCE [LARGE SCALE GENOMIC DNA]</scope>
    <source>
        <strain evidence="10 11">NIES-571</strain>
    </source>
</reference>
<feature type="region of interest" description="Disordered" evidence="8">
    <location>
        <begin position="153"/>
        <end position="224"/>
    </location>
</feature>
<evidence type="ECO:0000256" key="6">
    <source>
        <dbReference type="ARBA" id="ARBA00022691"/>
    </source>
</evidence>
<evidence type="ECO:0000256" key="8">
    <source>
        <dbReference type="SAM" id="MobiDB-lite"/>
    </source>
</evidence>
<keyword evidence="3" id="KW-0698">rRNA processing</keyword>
<dbReference type="GO" id="GO:0003723">
    <property type="term" value="F:RNA binding"/>
    <property type="evidence" value="ECO:0007669"/>
    <property type="project" value="UniProtKB-KW"/>
</dbReference>
<accession>A0A2J8AA21</accession>
<evidence type="ECO:0000256" key="2">
    <source>
        <dbReference type="ARBA" id="ARBA00022490"/>
    </source>
</evidence>
<dbReference type="Proteomes" id="UP000236333">
    <property type="component" value="Unassembled WGS sequence"/>
</dbReference>
<dbReference type="Pfam" id="PF17785">
    <property type="entry name" value="PUA_3"/>
    <property type="match status" value="1"/>
</dbReference>
<dbReference type="Gene3D" id="2.30.130.10">
    <property type="entry name" value="PUA domain"/>
    <property type="match status" value="1"/>
</dbReference>
<comment type="subcellular location">
    <subcellularLocation>
        <location evidence="1">Cytoplasm</location>
    </subcellularLocation>
</comment>
<dbReference type="GO" id="GO:0006364">
    <property type="term" value="P:rRNA processing"/>
    <property type="evidence" value="ECO:0007669"/>
    <property type="project" value="UniProtKB-KW"/>
</dbReference>
<feature type="compositionally biased region" description="Acidic residues" evidence="8">
    <location>
        <begin position="112"/>
        <end position="135"/>
    </location>
</feature>
<feature type="compositionally biased region" description="Basic and acidic residues" evidence="8">
    <location>
        <begin position="154"/>
        <end position="163"/>
    </location>
</feature>
<evidence type="ECO:0000256" key="7">
    <source>
        <dbReference type="ARBA" id="ARBA00022884"/>
    </source>
</evidence>
<dbReference type="EMBL" id="PGGS01000093">
    <property type="protein sequence ID" value="PNH09374.1"/>
    <property type="molecule type" value="Genomic_DNA"/>
</dbReference>
<evidence type="ECO:0000256" key="3">
    <source>
        <dbReference type="ARBA" id="ARBA00022552"/>
    </source>
</evidence>
<evidence type="ECO:0000256" key="5">
    <source>
        <dbReference type="ARBA" id="ARBA00022679"/>
    </source>
</evidence>
<evidence type="ECO:0000313" key="11">
    <source>
        <dbReference type="Proteomes" id="UP000236333"/>
    </source>
</evidence>
<name>A0A2J8AA21_9CHLO</name>
<keyword evidence="11" id="KW-1185">Reference proteome</keyword>
<dbReference type="PANTHER" id="PTHR42873:SF1">
    <property type="entry name" value="S-ADENOSYLMETHIONINE-DEPENDENT METHYLTRANSFERASE DOMAIN-CONTAINING PROTEIN"/>
    <property type="match status" value="1"/>
</dbReference>
<evidence type="ECO:0000256" key="4">
    <source>
        <dbReference type="ARBA" id="ARBA00022603"/>
    </source>
</evidence>
<feature type="compositionally biased region" description="Gly residues" evidence="8">
    <location>
        <begin position="68"/>
        <end position="82"/>
    </location>
</feature>
<protein>
    <recommendedName>
        <fullName evidence="9">PUA domain-containing protein</fullName>
    </recommendedName>
</protein>
<feature type="compositionally biased region" description="Low complexity" evidence="8">
    <location>
        <begin position="44"/>
        <end position="53"/>
    </location>
</feature>
<dbReference type="PANTHER" id="PTHR42873">
    <property type="entry name" value="RIBOSOMAL RNA LARGE SUBUNIT METHYLTRANSFERASE"/>
    <property type="match status" value="1"/>
</dbReference>
<organism evidence="10 11">
    <name type="scientific">Tetrabaena socialis</name>
    <dbReference type="NCBI Taxonomy" id="47790"/>
    <lineage>
        <taxon>Eukaryota</taxon>
        <taxon>Viridiplantae</taxon>
        <taxon>Chlorophyta</taxon>
        <taxon>core chlorophytes</taxon>
        <taxon>Chlorophyceae</taxon>
        <taxon>CS clade</taxon>
        <taxon>Chlamydomonadales</taxon>
        <taxon>Tetrabaenaceae</taxon>
        <taxon>Tetrabaena</taxon>
    </lineage>
</organism>
<evidence type="ECO:0000259" key="9">
    <source>
        <dbReference type="SMART" id="SM00359"/>
    </source>
</evidence>
<keyword evidence="7" id="KW-0694">RNA-binding</keyword>
<keyword evidence="6" id="KW-0949">S-adenosyl-L-methionine</keyword>
<keyword evidence="4" id="KW-0489">Methyltransferase</keyword>
<sequence length="339" mass="34327">MQSALARGAAPRPAAASPAPRHPTGDAPPSRAIATNASPPKPGPRGARPAGPARAPPARDPPASASGRGRGAAGGRGRGSGRGRPPVTRRPAEPAAPPAAAAAAAAAHAATAEEEDDGLDGDMEDDLEGFEELLDNPEAVRQLRTTLLASLSAQHEEAMREEEGAGLEAQGEAAGGTGASGGDEAAEAKTGGPGRAAASAADTDADADADASTSDDGPYTPGPPIVVLKKDKARLFSYGNPMVYGGAVDCVIGRPPPGIGDVVVLADHSRRPLGWGVFNPHSMFRVRLLQMQPETDASPEAAAARLDLPALLKLRVGQAVALRAAMGLPSSRTNVYRFY</sequence>
<keyword evidence="2" id="KW-0963">Cytoplasm</keyword>
<evidence type="ECO:0000256" key="1">
    <source>
        <dbReference type="ARBA" id="ARBA00004496"/>
    </source>
</evidence>
<dbReference type="SMART" id="SM00359">
    <property type="entry name" value="PUA"/>
    <property type="match status" value="1"/>
</dbReference>
<feature type="domain" description="PUA" evidence="9">
    <location>
        <begin position="224"/>
        <end position="321"/>
    </location>
</feature>
<dbReference type="InterPro" id="IPR036974">
    <property type="entry name" value="PUA_sf"/>
</dbReference>
<dbReference type="InterPro" id="IPR002478">
    <property type="entry name" value="PUA"/>
</dbReference>
<dbReference type="InterPro" id="IPR041532">
    <property type="entry name" value="RlmI-like_PUA"/>
</dbReference>
<dbReference type="OrthoDB" id="269872at2759"/>
<dbReference type="InterPro" id="IPR015947">
    <property type="entry name" value="PUA-like_sf"/>
</dbReference>
<proteinExistence type="predicted"/>
<comment type="caution">
    <text evidence="10">The sequence shown here is derived from an EMBL/GenBank/DDBJ whole genome shotgun (WGS) entry which is preliminary data.</text>
</comment>
<feature type="compositionally biased region" description="Low complexity" evidence="8">
    <location>
        <begin position="1"/>
        <end position="19"/>
    </location>
</feature>
<dbReference type="CDD" id="cd21153">
    <property type="entry name" value="PUA_RlmI"/>
    <property type="match status" value="1"/>
</dbReference>
<gene>
    <name evidence="10" type="ORF">TSOC_004016</name>
</gene>
<evidence type="ECO:0000313" key="10">
    <source>
        <dbReference type="EMBL" id="PNH09374.1"/>
    </source>
</evidence>
<keyword evidence="5" id="KW-0808">Transferase</keyword>
<dbReference type="AlphaFoldDB" id="A0A2J8AA21"/>
<feature type="compositionally biased region" description="Low complexity" evidence="8">
    <location>
        <begin position="98"/>
        <end position="110"/>
    </location>
</feature>
<feature type="region of interest" description="Disordered" evidence="8">
    <location>
        <begin position="1"/>
        <end position="138"/>
    </location>
</feature>
<dbReference type="SUPFAM" id="SSF88697">
    <property type="entry name" value="PUA domain-like"/>
    <property type="match status" value="1"/>
</dbReference>